<feature type="domain" description="Alkaline proteinase inhibitor/ Outer membrane lipoprotein Omp19" evidence="4">
    <location>
        <begin position="36"/>
        <end position="109"/>
    </location>
</feature>
<dbReference type="GO" id="GO:0004866">
    <property type="term" value="F:endopeptidase inhibitor activity"/>
    <property type="evidence" value="ECO:0007669"/>
    <property type="project" value="InterPro"/>
</dbReference>
<feature type="chain" id="PRO_5030563496" description="Alkaline proteinase inhibitor/ Outer membrane lipoprotein Omp19 domain-containing protein" evidence="3">
    <location>
        <begin position="24"/>
        <end position="233"/>
    </location>
</feature>
<evidence type="ECO:0000313" key="5">
    <source>
        <dbReference type="EMBL" id="MBB5560445.1"/>
    </source>
</evidence>
<dbReference type="InterPro" id="IPR021140">
    <property type="entry name" value="Inh/Omp19"/>
</dbReference>
<sequence>MNRSMLRLTIPATALLAYGPAGAQDIDPDILRAQAGSYLVAPEGGGAGCRLTLETDLAIGGYSLSGQDSCSKSLPALAEAASWNFSGNGGLILINPTRKIVARFVENEGSPMKTEGETPLLLVSAPDGVDRLPTFSSLAGKWVMQRPDGEKLCSVTLEGTANTDGIAPLSISGDCAANVARLKLAIWHIDGFSLTLMSHDGASLDFHMRADGNFDKSREEGGKPLSLVRRDAR</sequence>
<name>A0A7W8UPA5_9HYPH</name>
<evidence type="ECO:0000256" key="1">
    <source>
        <dbReference type="ARBA" id="ARBA00022729"/>
    </source>
</evidence>
<gene>
    <name evidence="5" type="ORF">GGI59_002096</name>
</gene>
<feature type="signal peptide" evidence="3">
    <location>
        <begin position="1"/>
        <end position="23"/>
    </location>
</feature>
<keyword evidence="1 3" id="KW-0732">Signal</keyword>
<dbReference type="Proteomes" id="UP000528824">
    <property type="component" value="Unassembled WGS sequence"/>
</dbReference>
<proteinExistence type="predicted"/>
<dbReference type="EMBL" id="JACHBC010000003">
    <property type="protein sequence ID" value="MBB5560445.1"/>
    <property type="molecule type" value="Genomic_DNA"/>
</dbReference>
<dbReference type="InterPro" id="IPR016085">
    <property type="entry name" value="Protease_inh_B-barrel_dom"/>
</dbReference>
<dbReference type="Gene3D" id="2.40.128.10">
    <property type="match status" value="2"/>
</dbReference>
<accession>A0A7W8UPA5</accession>
<reference evidence="5 6" key="1">
    <citation type="submission" date="2020-08" db="EMBL/GenBank/DDBJ databases">
        <title>Genomic Encyclopedia of Type Strains, Phase IV (KMG-V): Genome sequencing to study the core and pangenomes of soil and plant-associated prokaryotes.</title>
        <authorList>
            <person name="Whitman W."/>
        </authorList>
    </citation>
    <scope>NUCLEOTIDE SEQUENCE [LARGE SCALE GENOMIC DNA]</scope>
    <source>
        <strain evidence="5 6">SEMIA 4034</strain>
    </source>
</reference>
<keyword evidence="6" id="KW-1185">Reference proteome</keyword>
<evidence type="ECO:0000256" key="2">
    <source>
        <dbReference type="SAM" id="MobiDB-lite"/>
    </source>
</evidence>
<dbReference type="RefSeq" id="WP_183914769.1">
    <property type="nucleotide sequence ID" value="NZ_JACHBB010000003.1"/>
</dbReference>
<feature type="domain" description="Alkaline proteinase inhibitor/ Outer membrane lipoprotein Omp19" evidence="4">
    <location>
        <begin position="134"/>
        <end position="229"/>
    </location>
</feature>
<dbReference type="SUPFAM" id="SSF50882">
    <property type="entry name" value="beta-Barrel protease inhibitors"/>
    <property type="match status" value="2"/>
</dbReference>
<dbReference type="AlphaFoldDB" id="A0A7W8UPA5"/>
<evidence type="ECO:0000256" key="3">
    <source>
        <dbReference type="SAM" id="SignalP"/>
    </source>
</evidence>
<evidence type="ECO:0000259" key="4">
    <source>
        <dbReference type="Pfam" id="PF02974"/>
    </source>
</evidence>
<comment type="caution">
    <text evidence="5">The sequence shown here is derived from an EMBL/GenBank/DDBJ whole genome shotgun (WGS) entry which is preliminary data.</text>
</comment>
<protein>
    <recommendedName>
        <fullName evidence="4">Alkaline proteinase inhibitor/ Outer membrane lipoprotein Omp19 domain-containing protein</fullName>
    </recommendedName>
</protein>
<evidence type="ECO:0000313" key="6">
    <source>
        <dbReference type="Proteomes" id="UP000528824"/>
    </source>
</evidence>
<dbReference type="Pfam" id="PF02974">
    <property type="entry name" value="Inh"/>
    <property type="match status" value="2"/>
</dbReference>
<feature type="region of interest" description="Disordered" evidence="2">
    <location>
        <begin position="213"/>
        <end position="233"/>
    </location>
</feature>
<organism evidence="5 6">
    <name type="scientific">Rhizobium lentis</name>
    <dbReference type="NCBI Taxonomy" id="1138194"/>
    <lineage>
        <taxon>Bacteria</taxon>
        <taxon>Pseudomonadati</taxon>
        <taxon>Pseudomonadota</taxon>
        <taxon>Alphaproteobacteria</taxon>
        <taxon>Hyphomicrobiales</taxon>
        <taxon>Rhizobiaceae</taxon>
        <taxon>Rhizobium/Agrobacterium group</taxon>
        <taxon>Rhizobium</taxon>
    </lineage>
</organism>